<dbReference type="EMBL" id="JBEPLJ010000003">
    <property type="protein sequence ID" value="MET3584933.1"/>
    <property type="molecule type" value="Genomic_DNA"/>
</dbReference>
<keyword evidence="3" id="KW-1185">Reference proteome</keyword>
<gene>
    <name evidence="2" type="ORF">ABID21_001034</name>
</gene>
<feature type="transmembrane region" description="Helical" evidence="1">
    <location>
        <begin position="53"/>
        <end position="73"/>
    </location>
</feature>
<comment type="caution">
    <text evidence="2">The sequence shown here is derived from an EMBL/GenBank/DDBJ whole genome shotgun (WGS) entry which is preliminary data.</text>
</comment>
<keyword evidence="1" id="KW-1133">Transmembrane helix</keyword>
<reference evidence="2 3" key="1">
    <citation type="submission" date="2024-06" db="EMBL/GenBank/DDBJ databases">
        <title>Genomic Encyclopedia of Type Strains, Phase IV (KMG-IV): sequencing the most valuable type-strain genomes for metagenomic binning, comparative biology and taxonomic classification.</title>
        <authorList>
            <person name="Goeker M."/>
        </authorList>
    </citation>
    <scope>NUCLEOTIDE SEQUENCE [LARGE SCALE GENOMIC DNA]</scope>
    <source>
        <strain evidence="2 3">DSM 105042</strain>
    </source>
</reference>
<evidence type="ECO:0000256" key="1">
    <source>
        <dbReference type="SAM" id="Phobius"/>
    </source>
</evidence>
<dbReference type="InterPro" id="IPR005240">
    <property type="entry name" value="DUF389"/>
</dbReference>
<keyword evidence="1" id="KW-0472">Membrane</keyword>
<evidence type="ECO:0000313" key="2">
    <source>
        <dbReference type="EMBL" id="MET3584933.1"/>
    </source>
</evidence>
<evidence type="ECO:0000313" key="3">
    <source>
        <dbReference type="Proteomes" id="UP001549031"/>
    </source>
</evidence>
<dbReference type="Proteomes" id="UP001549031">
    <property type="component" value="Unassembled WGS sequence"/>
</dbReference>
<accession>A0ABV2H332</accession>
<feature type="transmembrane region" description="Helical" evidence="1">
    <location>
        <begin position="93"/>
        <end position="112"/>
    </location>
</feature>
<name>A0ABV2H332_9HYPH</name>
<keyword evidence="1" id="KW-0812">Transmembrane</keyword>
<dbReference type="RefSeq" id="WP_247242815.1">
    <property type="nucleotide sequence ID" value="NZ_JALJRA010000003.1"/>
</dbReference>
<protein>
    <submittedName>
        <fullName evidence="2">Membrane protein</fullName>
    </submittedName>
</protein>
<feature type="transmembrane region" description="Helical" evidence="1">
    <location>
        <begin position="6"/>
        <end position="32"/>
    </location>
</feature>
<feature type="transmembrane region" description="Helical" evidence="1">
    <location>
        <begin position="152"/>
        <end position="172"/>
    </location>
</feature>
<sequence>MSGAVAAFGIVSDTIHIVIGAMLIAPGFEPLLRVIFGVLDDRHSVTAGLRANAYGYLALAASAAVATPVALLVSGTTVDQLAAGYWANYWSRIEASGIATSLVAGFAGWIIVSSRMKVLGTGVMVALALIPAMALVGIGLATGLPHLMLGGASRWVAEVLCVLVSGGLIILFKRKLMYRGASD</sequence>
<organism evidence="2 3">
    <name type="scientific">Pseudorhizobium tarimense</name>
    <dbReference type="NCBI Taxonomy" id="1079109"/>
    <lineage>
        <taxon>Bacteria</taxon>
        <taxon>Pseudomonadati</taxon>
        <taxon>Pseudomonadota</taxon>
        <taxon>Alphaproteobacteria</taxon>
        <taxon>Hyphomicrobiales</taxon>
        <taxon>Rhizobiaceae</taxon>
        <taxon>Rhizobium/Agrobacterium group</taxon>
        <taxon>Pseudorhizobium</taxon>
    </lineage>
</organism>
<feature type="transmembrane region" description="Helical" evidence="1">
    <location>
        <begin position="119"/>
        <end position="140"/>
    </location>
</feature>
<proteinExistence type="predicted"/>
<dbReference type="Pfam" id="PF04087">
    <property type="entry name" value="DUF389"/>
    <property type="match status" value="1"/>
</dbReference>